<evidence type="ECO:0000313" key="3">
    <source>
        <dbReference type="Proteomes" id="UP001225933"/>
    </source>
</evidence>
<dbReference type="PROSITE" id="PS50005">
    <property type="entry name" value="TPR"/>
    <property type="match status" value="1"/>
</dbReference>
<dbReference type="EMBL" id="JAUHGV010000042">
    <property type="protein sequence ID" value="MDN4014954.1"/>
    <property type="molecule type" value="Genomic_DNA"/>
</dbReference>
<dbReference type="InterPro" id="IPR011990">
    <property type="entry name" value="TPR-like_helical_dom_sf"/>
</dbReference>
<gene>
    <name evidence="2" type="ORF">QX233_21015</name>
</gene>
<evidence type="ECO:0000256" key="1">
    <source>
        <dbReference type="PROSITE-ProRule" id="PRU00339"/>
    </source>
</evidence>
<feature type="repeat" description="TPR" evidence="1">
    <location>
        <begin position="103"/>
        <end position="136"/>
    </location>
</feature>
<comment type="caution">
    <text evidence="2">The sequence shown here is derived from an EMBL/GenBank/DDBJ whole genome shotgun (WGS) entry which is preliminary data.</text>
</comment>
<name>A0AAJ1R784_9FLAO</name>
<protein>
    <recommendedName>
        <fullName evidence="4">Tetratricopeptide repeat-containing protein</fullName>
    </recommendedName>
</protein>
<dbReference type="Proteomes" id="UP001225933">
    <property type="component" value="Unassembled WGS sequence"/>
</dbReference>
<dbReference type="RefSeq" id="WP_250902160.1">
    <property type="nucleotide sequence ID" value="NZ_JAUHGV010000042.1"/>
</dbReference>
<reference evidence="2" key="1">
    <citation type="submission" date="2023-06" db="EMBL/GenBank/DDBJ databases">
        <title>Two Chryseobacterium gambrini strains from China.</title>
        <authorList>
            <person name="Zeng J."/>
            <person name="Wu Y."/>
        </authorList>
    </citation>
    <scope>NUCLEOTIDE SEQUENCE</scope>
    <source>
        <strain evidence="2">SQ219</strain>
    </source>
</reference>
<keyword evidence="1" id="KW-0802">TPR repeat</keyword>
<evidence type="ECO:0008006" key="4">
    <source>
        <dbReference type="Google" id="ProtNLM"/>
    </source>
</evidence>
<dbReference type="InterPro" id="IPR019734">
    <property type="entry name" value="TPR_rpt"/>
</dbReference>
<proteinExistence type="predicted"/>
<evidence type="ECO:0000313" key="2">
    <source>
        <dbReference type="EMBL" id="MDN4014954.1"/>
    </source>
</evidence>
<dbReference type="AlphaFoldDB" id="A0AAJ1R784"/>
<dbReference type="SUPFAM" id="SSF48452">
    <property type="entry name" value="TPR-like"/>
    <property type="match status" value="1"/>
</dbReference>
<dbReference type="Pfam" id="PF13181">
    <property type="entry name" value="TPR_8"/>
    <property type="match status" value="1"/>
</dbReference>
<accession>A0AAJ1R784</accession>
<sequence>MMKKSFLTFGCILLILNSCQNKSEEAKSVTNDIVFKDKAGHMITKSELENTTGKINYEIMDNKNIDPTARKLHREARELGQSGKYDLAISKLEETIKIQPDWSYPIYDLAFTYLLKGDFDNALKFYKKTDDLSPKGFFTTKTALYTLQGEQSGKFPKGLYLAYLQIEWTDDKEQKLEIAQTLTEKVPDFAPAWKELANLMDNKAEKFNAIEQGLLKNPDADTKGILEINKAILLDQNGKKEEAKNLLGHLIFLSDATTANIELAKFTLNSITEKK</sequence>
<dbReference type="Gene3D" id="1.25.40.10">
    <property type="entry name" value="Tetratricopeptide repeat domain"/>
    <property type="match status" value="1"/>
</dbReference>
<organism evidence="2 3">
    <name type="scientific">Chryseobacterium gambrini</name>
    <dbReference type="NCBI Taxonomy" id="373672"/>
    <lineage>
        <taxon>Bacteria</taxon>
        <taxon>Pseudomonadati</taxon>
        <taxon>Bacteroidota</taxon>
        <taxon>Flavobacteriia</taxon>
        <taxon>Flavobacteriales</taxon>
        <taxon>Weeksellaceae</taxon>
        <taxon>Chryseobacterium group</taxon>
        <taxon>Chryseobacterium</taxon>
    </lineage>
</organism>